<dbReference type="PRINTS" id="PR00344">
    <property type="entry name" value="BCTRLSENSOR"/>
</dbReference>
<keyword evidence="7" id="KW-0418">Kinase</keyword>
<keyword evidence="8" id="KW-1185">Reference proteome</keyword>
<evidence type="ECO:0000256" key="4">
    <source>
        <dbReference type="SAM" id="Coils"/>
    </source>
</evidence>
<feature type="transmembrane region" description="Helical" evidence="5">
    <location>
        <begin position="52"/>
        <end position="76"/>
    </location>
</feature>
<dbReference type="PANTHER" id="PTHR43065:SF42">
    <property type="entry name" value="TWO-COMPONENT SENSOR PPRA"/>
    <property type="match status" value="1"/>
</dbReference>
<feature type="transmembrane region" description="Helical" evidence="5">
    <location>
        <begin position="109"/>
        <end position="127"/>
    </location>
</feature>
<dbReference type="Pfam" id="PF02518">
    <property type="entry name" value="HATPase_c"/>
    <property type="match status" value="1"/>
</dbReference>
<feature type="domain" description="Histidine kinase" evidence="6">
    <location>
        <begin position="229"/>
        <end position="442"/>
    </location>
</feature>
<gene>
    <name evidence="7" type="ORF">HIV01_009505</name>
</gene>
<organism evidence="7 8">
    <name type="scientific">Lysobacter arenosi</name>
    <dbReference type="NCBI Taxonomy" id="2795387"/>
    <lineage>
        <taxon>Bacteria</taxon>
        <taxon>Pseudomonadati</taxon>
        <taxon>Pseudomonadota</taxon>
        <taxon>Gammaproteobacteria</taxon>
        <taxon>Lysobacterales</taxon>
        <taxon>Lysobacteraceae</taxon>
        <taxon>Lysobacter</taxon>
    </lineage>
</organism>
<dbReference type="EMBL" id="CP071517">
    <property type="protein sequence ID" value="QSX73501.1"/>
    <property type="molecule type" value="Genomic_DNA"/>
</dbReference>
<dbReference type="Gene3D" id="3.30.565.10">
    <property type="entry name" value="Histidine kinase-like ATPase, C-terminal domain"/>
    <property type="match status" value="1"/>
</dbReference>
<dbReference type="InterPro" id="IPR004358">
    <property type="entry name" value="Sig_transdc_His_kin-like_C"/>
</dbReference>
<dbReference type="PROSITE" id="PS50109">
    <property type="entry name" value="HIS_KIN"/>
    <property type="match status" value="1"/>
</dbReference>
<dbReference type="InterPro" id="IPR036890">
    <property type="entry name" value="HATPase_C_sf"/>
</dbReference>
<evidence type="ECO:0000256" key="1">
    <source>
        <dbReference type="ARBA" id="ARBA00000085"/>
    </source>
</evidence>
<feature type="transmembrane region" description="Helical" evidence="5">
    <location>
        <begin position="28"/>
        <end position="46"/>
    </location>
</feature>
<reference evidence="7 8" key="1">
    <citation type="submission" date="2021-02" db="EMBL/GenBank/DDBJ databases">
        <title>Lysobacter arenosi sp. nov., isolated from soil of gangwondo yeongwol, south Korea.</title>
        <authorList>
            <person name="Kim K.R."/>
            <person name="Kim K.H."/>
            <person name="Jeon C.O."/>
        </authorList>
    </citation>
    <scope>NUCLEOTIDE SEQUENCE [LARGE SCALE GENOMIC DNA]</scope>
    <source>
        <strain evidence="7 8">R7</strain>
    </source>
</reference>
<evidence type="ECO:0000256" key="3">
    <source>
        <dbReference type="ARBA" id="ARBA00022553"/>
    </source>
</evidence>
<proteinExistence type="predicted"/>
<dbReference type="SUPFAM" id="SSF47384">
    <property type="entry name" value="Homodimeric domain of signal transducing histidine kinase"/>
    <property type="match status" value="1"/>
</dbReference>
<keyword evidence="5" id="KW-0472">Membrane</keyword>
<dbReference type="Proteomes" id="UP000663400">
    <property type="component" value="Chromosome"/>
</dbReference>
<keyword evidence="4" id="KW-0175">Coiled coil</keyword>
<dbReference type="SMART" id="SM00387">
    <property type="entry name" value="HATPase_c"/>
    <property type="match status" value="1"/>
</dbReference>
<evidence type="ECO:0000256" key="5">
    <source>
        <dbReference type="SAM" id="Phobius"/>
    </source>
</evidence>
<evidence type="ECO:0000259" key="6">
    <source>
        <dbReference type="PROSITE" id="PS50109"/>
    </source>
</evidence>
<evidence type="ECO:0000256" key="2">
    <source>
        <dbReference type="ARBA" id="ARBA00012438"/>
    </source>
</evidence>
<dbReference type="InterPro" id="IPR003594">
    <property type="entry name" value="HATPase_dom"/>
</dbReference>
<evidence type="ECO:0000313" key="7">
    <source>
        <dbReference type="EMBL" id="QSX73501.1"/>
    </source>
</evidence>
<dbReference type="Gene3D" id="1.10.287.130">
    <property type="match status" value="1"/>
</dbReference>
<dbReference type="RefSeq" id="WP_200606676.1">
    <property type="nucleotide sequence ID" value="NZ_CP071517.1"/>
</dbReference>
<feature type="transmembrane region" description="Helical" evidence="5">
    <location>
        <begin position="83"/>
        <end position="103"/>
    </location>
</feature>
<dbReference type="InterPro" id="IPR036097">
    <property type="entry name" value="HisK_dim/P_sf"/>
</dbReference>
<dbReference type="CDD" id="cd00082">
    <property type="entry name" value="HisKA"/>
    <property type="match status" value="1"/>
</dbReference>
<name>A0ABX7R7X1_9GAMM</name>
<keyword evidence="5" id="KW-0812">Transmembrane</keyword>
<evidence type="ECO:0000313" key="8">
    <source>
        <dbReference type="Proteomes" id="UP000663400"/>
    </source>
</evidence>
<sequence length="453" mass="49498">MFTRFRHWLTSAPIADAVDRRNAPVMQLLLLAYAVLQPAAWVWQVLQQPQYQAYIMGFVGRLAVETAFAWISIWLIRRGRFRLAIVLFLAPQLILLATDMARLGTRQNVSLYDATATMLPLVIAGLVLGRRALWSVLGMLAVAFALGFWADHKAGVTSDRLKAVIPSICISYLLITAILDRTINALRESLAESNERGERLQHEMAERERTQSQLIHAQKMEASGRLANGVAHDFNNLLALMRGYASQRHEALEDADTSRRSASLALALERVESVADRGSDLVRKLLSFSRSDVLNVRVFDAGEALKDLDPLLRQLFPASIVLTTSVSEPLPVYLDRSEFDLMILNIAANARDAMPQGGRFTVDAAPADGMVEITLSDTGQGMTSEVAARIFEPFFTTRLGAGGTGLGLSVVHDLVKVLGGEILVSSQPGQGTSFSIRLPHANAATSPTLASIP</sequence>
<dbReference type="PANTHER" id="PTHR43065">
    <property type="entry name" value="SENSOR HISTIDINE KINASE"/>
    <property type="match status" value="1"/>
</dbReference>
<protein>
    <recommendedName>
        <fullName evidence="2">histidine kinase</fullName>
        <ecNumber evidence="2">2.7.13.3</ecNumber>
    </recommendedName>
</protein>
<feature type="coiled-coil region" evidence="4">
    <location>
        <begin position="183"/>
        <end position="210"/>
    </location>
</feature>
<dbReference type="GO" id="GO:0016301">
    <property type="term" value="F:kinase activity"/>
    <property type="evidence" value="ECO:0007669"/>
    <property type="project" value="UniProtKB-KW"/>
</dbReference>
<dbReference type="InterPro" id="IPR003661">
    <property type="entry name" value="HisK_dim/P_dom"/>
</dbReference>
<feature type="transmembrane region" description="Helical" evidence="5">
    <location>
        <begin position="132"/>
        <end position="149"/>
    </location>
</feature>
<keyword evidence="3" id="KW-0597">Phosphoprotein</keyword>
<keyword evidence="5" id="KW-1133">Transmembrane helix</keyword>
<dbReference type="InterPro" id="IPR005467">
    <property type="entry name" value="His_kinase_dom"/>
</dbReference>
<dbReference type="EC" id="2.7.13.3" evidence="2"/>
<keyword evidence="7" id="KW-0808">Transferase</keyword>
<dbReference type="SUPFAM" id="SSF55874">
    <property type="entry name" value="ATPase domain of HSP90 chaperone/DNA topoisomerase II/histidine kinase"/>
    <property type="match status" value="1"/>
</dbReference>
<comment type="catalytic activity">
    <reaction evidence="1">
        <text>ATP + protein L-histidine = ADP + protein N-phospho-L-histidine.</text>
        <dbReference type="EC" id="2.7.13.3"/>
    </reaction>
</comment>
<accession>A0ABX7R7X1</accession>